<keyword evidence="2" id="KW-0472">Membrane</keyword>
<feature type="transmembrane region" description="Helical" evidence="2">
    <location>
        <begin position="259"/>
        <end position="281"/>
    </location>
</feature>
<proteinExistence type="predicted"/>
<evidence type="ECO:0000313" key="4">
    <source>
        <dbReference type="EMBL" id="GAA4649687.1"/>
    </source>
</evidence>
<dbReference type="Pfam" id="PF19658">
    <property type="entry name" value="DUF6161"/>
    <property type="match status" value="1"/>
</dbReference>
<evidence type="ECO:0000256" key="1">
    <source>
        <dbReference type="SAM" id="Coils"/>
    </source>
</evidence>
<reference evidence="5" key="1">
    <citation type="journal article" date="2019" name="Int. J. Syst. Evol. Microbiol.">
        <title>The Global Catalogue of Microorganisms (GCM) 10K type strain sequencing project: providing services to taxonomists for standard genome sequencing and annotation.</title>
        <authorList>
            <consortium name="The Broad Institute Genomics Platform"/>
            <consortium name="The Broad Institute Genome Sequencing Center for Infectious Disease"/>
            <person name="Wu L."/>
            <person name="Ma J."/>
        </authorList>
    </citation>
    <scope>NUCLEOTIDE SEQUENCE [LARGE SCALE GENOMIC DNA]</scope>
    <source>
        <strain evidence="5">JCM 17805</strain>
    </source>
</reference>
<protein>
    <recommendedName>
        <fullName evidence="3">DUF6161 domain-containing protein</fullName>
    </recommendedName>
</protein>
<evidence type="ECO:0000256" key="2">
    <source>
        <dbReference type="SAM" id="Phobius"/>
    </source>
</evidence>
<evidence type="ECO:0000313" key="5">
    <source>
        <dbReference type="Proteomes" id="UP001500604"/>
    </source>
</evidence>
<feature type="transmembrane region" description="Helical" evidence="2">
    <location>
        <begin position="229"/>
        <end position="253"/>
    </location>
</feature>
<feature type="domain" description="DUF6161" evidence="3">
    <location>
        <begin position="135"/>
        <end position="339"/>
    </location>
</feature>
<keyword evidence="5" id="KW-1185">Reference proteome</keyword>
<evidence type="ECO:0000259" key="3">
    <source>
        <dbReference type="Pfam" id="PF19658"/>
    </source>
</evidence>
<keyword evidence="1" id="KW-0175">Coiled coil</keyword>
<keyword evidence="2" id="KW-1133">Transmembrane helix</keyword>
<comment type="caution">
    <text evidence="4">The sequence shown here is derived from an EMBL/GenBank/DDBJ whole genome shotgun (WGS) entry which is preliminary data.</text>
</comment>
<accession>A0ABP8V1J3</accession>
<sequence length="357" mass="40935">MYRFLSTYNGDSPPNNGHGRDVLNHVNNEISSLIHELKNIQQMEIETQLRQLQEKFGTYYGKRKLLHSSDTKVKFATQLAEDDKEIAFLVLRYYLGMRSEFQRPEYVRAAVLATNFDYQIVPRSNNERQAMIELRNEWQRKLTKQEDEISSLTETSLSLVEQQGELIEAHKKQFEKKLNSNEESLNSLLQSYTEQMEALKKRFNDDMATKSAVTYWSNKASDHKKYAKWFGGIAVFLAVVLIAVMAWGLYKAFSLETVAYWKMAIVAVMSSLAIWIIRVLVRIFISKLHLAEDAEERVAMVKTYLALLQEDNGLDGTNKEMVLSSLFRPGSIGLIKDEAPATPMDIALKVVEKAATK</sequence>
<dbReference type="Proteomes" id="UP001500604">
    <property type="component" value="Unassembled WGS sequence"/>
</dbReference>
<dbReference type="InterPro" id="IPR046159">
    <property type="entry name" value="DUF6161"/>
</dbReference>
<organism evidence="4 5">
    <name type="scientific">Kistimonas scapharcae</name>
    <dbReference type="NCBI Taxonomy" id="1036133"/>
    <lineage>
        <taxon>Bacteria</taxon>
        <taxon>Pseudomonadati</taxon>
        <taxon>Pseudomonadota</taxon>
        <taxon>Gammaproteobacteria</taxon>
        <taxon>Oceanospirillales</taxon>
        <taxon>Endozoicomonadaceae</taxon>
        <taxon>Kistimonas</taxon>
    </lineage>
</organism>
<keyword evidence="2" id="KW-0812">Transmembrane</keyword>
<gene>
    <name evidence="4" type="ORF">GCM10023116_19660</name>
</gene>
<dbReference type="EMBL" id="BAABFL010000259">
    <property type="protein sequence ID" value="GAA4649687.1"/>
    <property type="molecule type" value="Genomic_DNA"/>
</dbReference>
<name>A0ABP8V1J3_9GAMM</name>
<feature type="coiled-coil region" evidence="1">
    <location>
        <begin position="128"/>
        <end position="202"/>
    </location>
</feature>